<sequence length="1705" mass="196636">MLKRKQSSRVEAQPMTDFGPDETLADSADIFWINKPWVHSLLRACAIISVISVCMNTPKTFEHYPPLQYVTFTLDTLLMFLYTAEMIAKMHIRGIIKGDNSYVKDRWCMFDGFMVFFIWVSLVLQVFEIAGLVDQMSPWGMLRIPRALIMIRAFRIYFRFELPRSRITNILKRSGEQIWSVSIFLLFFLLLYGILGVQMFGTFNHHCVTNDTTEGNVSWNSLAIPDTHCSPDGEGYQCPLGFKCMDLEELGLSRQELGYSGFNELGTSIFTVYEAASQEGWVFLMYRAIDSFPRWRSYFYFITLIFFLAWLVKNVFIAVIIETFAEIRVQFQQMWGSRSSTTSTATTQMFHEDAAGGWQLVAVDVNKPHGRAPACLQQLMRSSVFHMFILSMVAVDVIVAASNYYKGENHRRHYDEFYLAEVAFTVLFDLEALLKIWCLGFTGYISSSLHKFESLLVVGTTLHIYPDLYHSQFTYFQVLRVVRLIKISPALEDFVYKIFGPGKKLGSLVVFTASLLIVMSAISLQMFCFVEELDRFTTFPRAFMSMFQILTQEGWVDVMDQTLVAVGHMWAPVVAIYFILYHLFATLILLSLFVAVILDNLELDEDLKKLKQLKQSEANADTKEKLPLRLRIFEKFPNRPQMVKISKLPSDFTVPRIRESFMKQFIDRQQQDTSCLFRRLPSASSSSCDHSKRSAIEDNKYIDQKLRRSIFSIRARNLLEKETTINKILRACTRQRMLSGSFEGQPAKERSILSVQHHIRQERRSLRHGSTSQRISRGKSLETLTQDHSSTVRYRNAQREDSEIKMIQEKKEQAEMKRKVQEEELRENHPYFDKPLFIVGREHRFRNFCRMIVRARFNASKTDPITGAVKNTKYHQLYDLLGLVTYLDWVMIVVTICSCISMMFESPFTRVMHVPTLQIGEYVFVIFMSIELNLKIMADGLFFTPTAVIRDFGGVMDIFIYLVSLIFLCWLPPDVPPESGAQLLMMLRCLRPLRIFKLVPQMRKVVREVLKGFKEIFLVSILLLTLMLVFASFGVQLFAGKLAKCNDPHIHIRDECHGIFRINVSVSKNLNLKLKPGEKKPGFWVPRVWANPRNFNFDNVGNAMLALFEVLSLKGWVEVRDVIIHRVGPIHGIYIHVFVFLGCMIGLTLFVGVVIANFNENKGTALLTVDQRRWEDLKSRLKIAQPLHLPPRPENGGFRAKMYDITQHPFFKRGIAVLVLAQSVLLSVKVTMKLIAMSPAGYWQSRRNRYDLLVTSLGVIWIVLHFALLNAYTYMMGTCVIVFRFFTICGKHVTLKMLLLTVVVSMYKSFFIIVGMFLLLLCYAFAGVVLFGTVKYGENINRHANFSTAGKAITVLFRIVTGEDWNKIMHDCMVQAPFCTPDKLRYWETDCGNYAGALIYFCSFYVIIAYIMLNLLVAIIVENFSLFYSTEEDQLLSYNDLRHFQIIWNMVDDKREGVIPTSRVKFLLRLLRGRLEVDLDKDKLLFKHMCYEMERLHSGGDVTFHDVLSMLSYRSVDIRKSLQLEELLAREQLEYTIEEEVAKQTIRMWLKKCLKRIRAKQQQSCSIIHSLRESQQQELSRLLNPPSIETTVPSEDHNANNPDNPSQPEMSGLQQLLSPTLSDRGGYRQDSSDLGRPQRKLGQWRLPAGVYNALLVLIGRTSVKSIVCKMNPVNDEASSGSEVKKWWTRQLTVESDESGDDLIDI</sequence>
<evidence type="ECO:0000256" key="5">
    <source>
        <dbReference type="ARBA" id="ARBA00022692"/>
    </source>
</evidence>
<dbReference type="GO" id="GO:0005886">
    <property type="term" value="C:plasma membrane"/>
    <property type="evidence" value="ECO:0007669"/>
    <property type="project" value="UniProtKB-SubCell"/>
</dbReference>
<dbReference type="GO" id="GO:0032230">
    <property type="term" value="P:positive regulation of synaptic transmission, GABAergic"/>
    <property type="evidence" value="ECO:0007669"/>
    <property type="project" value="TreeGrafter"/>
</dbReference>
<keyword evidence="9" id="KW-0915">Sodium</keyword>
<proteinExistence type="inferred from homology"/>
<feature type="transmembrane region" description="Helical" evidence="24">
    <location>
        <begin position="955"/>
        <end position="973"/>
    </location>
</feature>
<evidence type="ECO:0000256" key="24">
    <source>
        <dbReference type="SAM" id="Phobius"/>
    </source>
</evidence>
<dbReference type="FunFam" id="1.10.287.70:FF:000066">
    <property type="entry name" value="Sodium leak channel non-selective protein"/>
    <property type="match status" value="1"/>
</dbReference>
<feature type="transmembrane region" description="Helical" evidence="24">
    <location>
        <begin position="384"/>
        <end position="405"/>
    </location>
</feature>
<feature type="transmembrane region" description="Helical" evidence="24">
    <location>
        <begin position="178"/>
        <end position="195"/>
    </location>
</feature>
<dbReference type="FunFam" id="1.10.238.10:FF:000080">
    <property type="entry name" value="Sodium leak channel non-selective protein"/>
    <property type="match status" value="1"/>
</dbReference>
<feature type="region of interest" description="Disordered" evidence="23">
    <location>
        <begin position="1586"/>
        <end position="1612"/>
    </location>
</feature>
<dbReference type="PANTHER" id="PTHR46141">
    <property type="entry name" value="SODIUM LEAK CHANNEL NON-SELECTIVE PROTEIN"/>
    <property type="match status" value="1"/>
</dbReference>
<evidence type="ECO:0000256" key="6">
    <source>
        <dbReference type="ARBA" id="ARBA00022737"/>
    </source>
</evidence>
<evidence type="ECO:0000259" key="25">
    <source>
        <dbReference type="Pfam" id="PF00520"/>
    </source>
</evidence>
<evidence type="ECO:0000256" key="21">
    <source>
        <dbReference type="ARBA" id="ARBA00082498"/>
    </source>
</evidence>
<keyword evidence="5 24" id="KW-0812">Transmembrane</keyword>
<evidence type="ECO:0000256" key="1">
    <source>
        <dbReference type="ARBA" id="ARBA00004651"/>
    </source>
</evidence>
<keyword evidence="13" id="KW-1015">Disulfide bond</keyword>
<keyword evidence="27" id="KW-1185">Reference proteome</keyword>
<keyword evidence="7" id="KW-0851">Voltage-gated channel</keyword>
<feature type="coiled-coil region" evidence="22">
    <location>
        <begin position="797"/>
        <end position="826"/>
    </location>
</feature>
<organism evidence="26 27">
    <name type="scientific">Labrus bergylta</name>
    <name type="common">ballan wrasse</name>
    <dbReference type="NCBI Taxonomy" id="56723"/>
    <lineage>
        <taxon>Eukaryota</taxon>
        <taxon>Metazoa</taxon>
        <taxon>Chordata</taxon>
        <taxon>Craniata</taxon>
        <taxon>Vertebrata</taxon>
        <taxon>Euteleostomi</taxon>
        <taxon>Actinopterygii</taxon>
        <taxon>Neopterygii</taxon>
        <taxon>Teleostei</taxon>
        <taxon>Neoteleostei</taxon>
        <taxon>Acanthomorphata</taxon>
        <taxon>Eupercaria</taxon>
        <taxon>Labriformes</taxon>
        <taxon>Labridae</taxon>
        <taxon>Labrus</taxon>
    </lineage>
</organism>
<protein>
    <recommendedName>
        <fullName evidence="19">Sodium leak channel NALCN</fullName>
    </recommendedName>
    <alternativeName>
        <fullName evidence="20">Sodium leak channel non-selective protein</fullName>
    </alternativeName>
    <alternativeName>
        <fullName evidence="21">Voltage gated channel-like protein 1</fullName>
    </alternativeName>
</protein>
<feature type="region of interest" description="Disordered" evidence="23">
    <location>
        <begin position="1619"/>
        <end position="1638"/>
    </location>
</feature>
<evidence type="ECO:0000256" key="23">
    <source>
        <dbReference type="SAM" id="MobiDB-lite"/>
    </source>
</evidence>
<evidence type="ECO:0000313" key="27">
    <source>
        <dbReference type="Proteomes" id="UP000261660"/>
    </source>
</evidence>
<evidence type="ECO:0000313" key="26">
    <source>
        <dbReference type="Ensembl" id="ENSLBEP00000029286.1"/>
    </source>
</evidence>
<evidence type="ECO:0000256" key="4">
    <source>
        <dbReference type="ARBA" id="ARBA00022475"/>
    </source>
</evidence>
<dbReference type="Gene3D" id="1.10.287.70">
    <property type="match status" value="4"/>
</dbReference>
<feature type="transmembrane region" description="Helical" evidence="24">
    <location>
        <begin position="880"/>
        <end position="904"/>
    </location>
</feature>
<comment type="subcellular location">
    <subcellularLocation>
        <location evidence="1">Cell membrane</location>
        <topology evidence="1">Multi-pass membrane protein</topology>
    </subcellularLocation>
</comment>
<keyword evidence="2" id="KW-0813">Transport</keyword>
<evidence type="ECO:0000256" key="22">
    <source>
        <dbReference type="SAM" id="Coils"/>
    </source>
</evidence>
<name>A0A3Q3G808_9LABR</name>
<evidence type="ECO:0000256" key="16">
    <source>
        <dbReference type="ARBA" id="ARBA00023303"/>
    </source>
</evidence>
<keyword evidence="6" id="KW-0677">Repeat</keyword>
<feature type="transmembrane region" description="Helical" evidence="24">
    <location>
        <begin position="1210"/>
        <end position="1231"/>
    </location>
</feature>
<feature type="transmembrane region" description="Helical" evidence="24">
    <location>
        <begin position="1016"/>
        <end position="1039"/>
    </location>
</feature>
<dbReference type="InterPro" id="IPR027359">
    <property type="entry name" value="Volt_channel_dom_sf"/>
</dbReference>
<evidence type="ECO:0000256" key="7">
    <source>
        <dbReference type="ARBA" id="ARBA00022882"/>
    </source>
</evidence>
<dbReference type="FunFam" id="1.20.120.350:FF:000034">
    <property type="entry name" value="Sodium leak channel non-selective protein"/>
    <property type="match status" value="1"/>
</dbReference>
<evidence type="ECO:0000256" key="10">
    <source>
        <dbReference type="ARBA" id="ARBA00023054"/>
    </source>
</evidence>
<evidence type="ECO:0000256" key="9">
    <source>
        <dbReference type="ARBA" id="ARBA00023053"/>
    </source>
</evidence>
<dbReference type="Pfam" id="PF00520">
    <property type="entry name" value="Ion_trans"/>
    <property type="match status" value="4"/>
</dbReference>
<dbReference type="FunFam" id="1.10.287.70:FF:000060">
    <property type="entry name" value="Sodium leak channel non-selective protein"/>
    <property type="match status" value="1"/>
</dbReference>
<keyword evidence="16" id="KW-0407">Ion channel</keyword>
<evidence type="ECO:0000256" key="8">
    <source>
        <dbReference type="ARBA" id="ARBA00022989"/>
    </source>
</evidence>
<feature type="domain" description="Ion transport" evidence="25">
    <location>
        <begin position="1222"/>
        <end position="1431"/>
    </location>
</feature>
<dbReference type="GO" id="GO:0005272">
    <property type="term" value="F:sodium channel activity"/>
    <property type="evidence" value="ECO:0007669"/>
    <property type="project" value="UniProtKB-KW"/>
</dbReference>
<evidence type="ECO:0000256" key="20">
    <source>
        <dbReference type="ARBA" id="ARBA00081688"/>
    </source>
</evidence>
<feature type="transmembrane region" description="Helical" evidence="24">
    <location>
        <begin position="139"/>
        <end position="158"/>
    </location>
</feature>
<keyword evidence="10 22" id="KW-0175">Coiled coil</keyword>
<reference evidence="26" key="2">
    <citation type="submission" date="2025-09" db="UniProtKB">
        <authorList>
            <consortium name="Ensembl"/>
        </authorList>
    </citation>
    <scope>IDENTIFICATION</scope>
</reference>
<dbReference type="GO" id="GO:0034702">
    <property type="term" value="C:monoatomic ion channel complex"/>
    <property type="evidence" value="ECO:0007669"/>
    <property type="project" value="UniProtKB-KW"/>
</dbReference>
<keyword evidence="4" id="KW-1003">Cell membrane</keyword>
<dbReference type="SUPFAM" id="SSF81324">
    <property type="entry name" value="Voltage-gated potassium channels"/>
    <property type="match status" value="4"/>
</dbReference>
<evidence type="ECO:0000256" key="12">
    <source>
        <dbReference type="ARBA" id="ARBA00023136"/>
    </source>
</evidence>
<evidence type="ECO:0000256" key="11">
    <source>
        <dbReference type="ARBA" id="ARBA00023065"/>
    </source>
</evidence>
<keyword evidence="11" id="KW-0406">Ion transport</keyword>
<feature type="transmembrane region" description="Helical" evidence="24">
    <location>
        <begin position="574"/>
        <end position="598"/>
    </location>
</feature>
<dbReference type="InterPro" id="IPR005821">
    <property type="entry name" value="Ion_trans_dom"/>
</dbReference>
<keyword evidence="15" id="KW-0739">Sodium transport</keyword>
<evidence type="ECO:0000256" key="14">
    <source>
        <dbReference type="ARBA" id="ARBA00023180"/>
    </source>
</evidence>
<feature type="compositionally biased region" description="Polar residues" evidence="23">
    <location>
        <begin position="1587"/>
        <end position="1612"/>
    </location>
</feature>
<dbReference type="FunFam" id="1.20.120.350:FF:000030">
    <property type="entry name" value="sodium leak channel non-selective protein"/>
    <property type="match status" value="1"/>
</dbReference>
<keyword evidence="3" id="KW-0894">Sodium channel</keyword>
<feature type="transmembrane region" description="Helical" evidence="24">
    <location>
        <begin position="1252"/>
        <end position="1275"/>
    </location>
</feature>
<dbReference type="PANTHER" id="PTHR46141:SF1">
    <property type="entry name" value="SODIUM LEAK CHANNEL NALCN"/>
    <property type="match status" value="1"/>
</dbReference>
<keyword evidence="14" id="KW-0325">Glycoprotein</keyword>
<evidence type="ECO:0000256" key="19">
    <source>
        <dbReference type="ARBA" id="ARBA00074738"/>
    </source>
</evidence>
<dbReference type="FunFam" id="1.10.287.70:FF:000061">
    <property type="entry name" value="Sodium leak channel non-selective protein"/>
    <property type="match status" value="1"/>
</dbReference>
<evidence type="ECO:0000256" key="3">
    <source>
        <dbReference type="ARBA" id="ARBA00022461"/>
    </source>
</evidence>
<comment type="similarity">
    <text evidence="18">Belongs to the NALCN family.</text>
</comment>
<keyword evidence="12 24" id="KW-0472">Membrane</keyword>
<feature type="transmembrane region" description="Helical" evidence="24">
    <location>
        <begin position="108"/>
        <end position="127"/>
    </location>
</feature>
<feature type="transmembrane region" description="Helical" evidence="24">
    <location>
        <begin position="1281"/>
        <end position="1303"/>
    </location>
</feature>
<dbReference type="GO" id="GO:0032224">
    <property type="term" value="P:positive regulation of synaptic transmission, cholinergic"/>
    <property type="evidence" value="ECO:0007669"/>
    <property type="project" value="TreeGrafter"/>
</dbReference>
<feature type="transmembrane region" description="Helical" evidence="24">
    <location>
        <begin position="1397"/>
        <end position="1421"/>
    </location>
</feature>
<comment type="catalytic activity">
    <reaction evidence="17">
        <text>Na(+)(in) = Na(+)(out)</text>
        <dbReference type="Rhea" id="RHEA:34963"/>
        <dbReference type="ChEBI" id="CHEBI:29101"/>
    </reaction>
</comment>
<evidence type="ECO:0000256" key="18">
    <source>
        <dbReference type="ARBA" id="ARBA00061650"/>
    </source>
</evidence>
<feature type="domain" description="Ion transport" evidence="25">
    <location>
        <begin position="383"/>
        <end position="603"/>
    </location>
</feature>
<feature type="transmembrane region" description="Helical" evidence="24">
    <location>
        <begin position="1133"/>
        <end position="1158"/>
    </location>
</feature>
<evidence type="ECO:0000256" key="15">
    <source>
        <dbReference type="ARBA" id="ARBA00023201"/>
    </source>
</evidence>
<feature type="transmembrane region" description="Helical" evidence="24">
    <location>
        <begin position="417"/>
        <end position="445"/>
    </location>
</feature>
<dbReference type="Gene3D" id="1.20.120.350">
    <property type="entry name" value="Voltage-gated potassium channels. Chain C"/>
    <property type="match status" value="3"/>
</dbReference>
<dbReference type="Ensembl" id="ENSLBET00000030681.1">
    <property type="protein sequence ID" value="ENSLBEP00000029286.1"/>
    <property type="gene ID" value="ENSLBEG00000021917.1"/>
</dbReference>
<dbReference type="GeneTree" id="ENSGT00940000156023"/>
<keyword evidence="8 24" id="KW-1133">Transmembrane helix</keyword>
<feature type="domain" description="Ion transport" evidence="25">
    <location>
        <begin position="886"/>
        <end position="1162"/>
    </location>
</feature>
<reference evidence="26" key="1">
    <citation type="submission" date="2025-08" db="UniProtKB">
        <authorList>
            <consortium name="Ensembl"/>
        </authorList>
    </citation>
    <scope>IDENTIFICATION</scope>
</reference>
<feature type="transmembrane region" description="Helical" evidence="24">
    <location>
        <begin position="298"/>
        <end position="321"/>
    </location>
</feature>
<dbReference type="FunFam" id="1.20.120.350:FF:000038">
    <property type="entry name" value="Sodium leak channel non-selective protein"/>
    <property type="match status" value="1"/>
</dbReference>
<dbReference type="InterPro" id="IPR028823">
    <property type="entry name" value="NALCN"/>
</dbReference>
<feature type="transmembrane region" description="Helical" evidence="24">
    <location>
        <begin position="505"/>
        <end position="527"/>
    </location>
</feature>
<evidence type="ECO:0000256" key="17">
    <source>
        <dbReference type="ARBA" id="ARBA00036239"/>
    </source>
</evidence>
<evidence type="ECO:0000256" key="2">
    <source>
        <dbReference type="ARBA" id="ARBA00022448"/>
    </source>
</evidence>
<accession>A0A3Q3G808</accession>
<evidence type="ECO:0000256" key="13">
    <source>
        <dbReference type="ARBA" id="ARBA00023157"/>
    </source>
</evidence>
<feature type="transmembrane region" description="Helical" evidence="24">
    <location>
        <begin position="1310"/>
        <end position="1332"/>
    </location>
</feature>
<dbReference type="Proteomes" id="UP000261660">
    <property type="component" value="Unplaced"/>
</dbReference>
<feature type="domain" description="Ion transport" evidence="25">
    <location>
        <begin position="36"/>
        <end position="330"/>
    </location>
</feature>
<dbReference type="Gene3D" id="1.10.238.10">
    <property type="entry name" value="EF-hand"/>
    <property type="match status" value="1"/>
</dbReference>
<dbReference type="FunFam" id="1.10.287.70:FF:000065">
    <property type="entry name" value="sodium leak channel non-selective protein"/>
    <property type="match status" value="1"/>
</dbReference>